<dbReference type="Proteomes" id="UP000807159">
    <property type="component" value="Chromosome 16"/>
</dbReference>
<feature type="non-terminal residue" evidence="2">
    <location>
        <position position="1"/>
    </location>
</feature>
<organism evidence="2 3">
    <name type="scientific">Populus deltoides</name>
    <name type="common">Eastern poplar</name>
    <name type="synonym">Eastern cottonwood</name>
    <dbReference type="NCBI Taxonomy" id="3696"/>
    <lineage>
        <taxon>Eukaryota</taxon>
        <taxon>Viridiplantae</taxon>
        <taxon>Streptophyta</taxon>
        <taxon>Embryophyta</taxon>
        <taxon>Tracheophyta</taxon>
        <taxon>Spermatophyta</taxon>
        <taxon>Magnoliopsida</taxon>
        <taxon>eudicotyledons</taxon>
        <taxon>Gunneridae</taxon>
        <taxon>Pentapetalae</taxon>
        <taxon>rosids</taxon>
        <taxon>fabids</taxon>
        <taxon>Malpighiales</taxon>
        <taxon>Salicaceae</taxon>
        <taxon>Saliceae</taxon>
        <taxon>Populus</taxon>
    </lineage>
</organism>
<evidence type="ECO:0000313" key="3">
    <source>
        <dbReference type="Proteomes" id="UP000807159"/>
    </source>
</evidence>
<evidence type="ECO:0000313" key="2">
    <source>
        <dbReference type="EMBL" id="KAH8485353.1"/>
    </source>
</evidence>
<sequence length="130" mass="13832">VVAGDREKAREEEPRRAIVFGREARSRCGAGLRVSGRSRLGNQRGSETLPMGEGDAAAGGLGFGGGRLTEKAASGAGEEWPREGNGQELGGKGESLLLFPRFFQREGPPRLVWGLPKWRGGKGDGCRNGR</sequence>
<gene>
    <name evidence="2" type="ORF">H0E87_026962</name>
</gene>
<protein>
    <submittedName>
        <fullName evidence="2">Uncharacterized protein</fullName>
    </submittedName>
</protein>
<evidence type="ECO:0000256" key="1">
    <source>
        <dbReference type="SAM" id="MobiDB-lite"/>
    </source>
</evidence>
<dbReference type="EMBL" id="JACEGQ020000016">
    <property type="protein sequence ID" value="KAH8485353.1"/>
    <property type="molecule type" value="Genomic_DNA"/>
</dbReference>
<comment type="caution">
    <text evidence="2">The sequence shown here is derived from an EMBL/GenBank/DDBJ whole genome shotgun (WGS) entry which is preliminary data.</text>
</comment>
<keyword evidence="3" id="KW-1185">Reference proteome</keyword>
<dbReference type="AlphaFoldDB" id="A0A8T2WYV9"/>
<reference evidence="2" key="1">
    <citation type="journal article" date="2021" name="J. Hered.">
        <title>Genome Assembly of Salicaceae Populus deltoides (Eastern Cottonwood) I-69 Based on Nanopore Sequencing and Hi-C Technologies.</title>
        <authorList>
            <person name="Bai S."/>
            <person name="Wu H."/>
            <person name="Zhang J."/>
            <person name="Pan Z."/>
            <person name="Zhao W."/>
            <person name="Li Z."/>
            <person name="Tong C."/>
        </authorList>
    </citation>
    <scope>NUCLEOTIDE SEQUENCE</scope>
    <source>
        <tissue evidence="2">Leaf</tissue>
    </source>
</reference>
<feature type="compositionally biased region" description="Gly residues" evidence="1">
    <location>
        <begin position="57"/>
        <end position="67"/>
    </location>
</feature>
<name>A0A8T2WYV9_POPDE</name>
<proteinExistence type="predicted"/>
<accession>A0A8T2WYV9</accession>
<feature type="region of interest" description="Disordered" evidence="1">
    <location>
        <begin position="35"/>
        <end position="91"/>
    </location>
</feature>